<evidence type="ECO:0000256" key="1">
    <source>
        <dbReference type="PIRSR" id="PIRSR637460-1"/>
    </source>
</evidence>
<dbReference type="PANTHER" id="PTHR37981:SF1">
    <property type="entry name" value="SGNH HYDROLASE-TYPE ESTERASE DOMAIN-CONTAINING PROTEIN"/>
    <property type="match status" value="1"/>
</dbReference>
<evidence type="ECO:0000259" key="2">
    <source>
        <dbReference type="Pfam" id="PF13472"/>
    </source>
</evidence>
<dbReference type="InterPro" id="IPR036514">
    <property type="entry name" value="SGNH_hydro_sf"/>
</dbReference>
<dbReference type="PATRIC" id="fig|1461584.3.peg.2585"/>
<evidence type="ECO:0000313" key="3">
    <source>
        <dbReference type="EMBL" id="CEA09245.1"/>
    </source>
</evidence>
<gene>
    <name evidence="3" type="ORF">BN1051_02612</name>
</gene>
<dbReference type="AlphaFoldDB" id="A0A078MSJ3"/>
<feature type="domain" description="SGNH hydrolase-type esterase" evidence="2">
    <location>
        <begin position="20"/>
        <end position="259"/>
    </location>
</feature>
<organism evidence="3">
    <name type="scientific">Arthrobacter saudimassiliensis</name>
    <dbReference type="NCBI Taxonomy" id="1461584"/>
    <lineage>
        <taxon>Bacteria</taxon>
        <taxon>Bacillati</taxon>
        <taxon>Actinomycetota</taxon>
        <taxon>Actinomycetes</taxon>
        <taxon>Micrococcales</taxon>
        <taxon>Micrococcaceae</taxon>
        <taxon>Arthrobacter</taxon>
    </lineage>
</organism>
<dbReference type="InterPro" id="IPR013830">
    <property type="entry name" value="SGNH_hydro"/>
</dbReference>
<feature type="active site" description="Nucleophile" evidence="1">
    <location>
        <position position="24"/>
    </location>
</feature>
<dbReference type="Gene3D" id="3.40.50.1110">
    <property type="entry name" value="SGNH hydrolase"/>
    <property type="match status" value="1"/>
</dbReference>
<name>A0A078MSJ3_9MICC</name>
<dbReference type="EMBL" id="LN483071">
    <property type="protein sequence ID" value="CEA09245.1"/>
    <property type="molecule type" value="Genomic_DNA"/>
</dbReference>
<reference evidence="3" key="1">
    <citation type="submission" date="2014-07" db="EMBL/GenBank/DDBJ databases">
        <authorList>
            <person name="Urmite Genomes Urmite Genomes"/>
        </authorList>
    </citation>
    <scope>NUCLEOTIDE SEQUENCE</scope>
    <source>
        <strain evidence="3">11W110_air</strain>
    </source>
</reference>
<sequence>MEEASGTGGSPQWRGARYVALGSSFASGPGLGPRAAGSVAQARRTTANYPHLLAERLGLRLVDATSSGAGTAHVMWARQHGQPPQADALTHDTRLVTVTVGGNDIGYATSMMLAGLPVRSVPLLRAAHLVRSAAAPATAARSLALLTASMLLVAQLLRRRAPLARILFVEYLAVVPPDPRMRVPVMSARQAARARLLAAALKQATEQAAATAGCELVGVADASGDHHAWSSEPWTSAALLPGGEDAPLPFHPNRAGMAAVAAMVEDHLSRPEPGRHSQSPAAAR</sequence>
<protein>
    <submittedName>
        <fullName evidence="3">Lipase 2</fullName>
    </submittedName>
</protein>
<dbReference type="SUPFAM" id="SSF52266">
    <property type="entry name" value="SGNH hydrolase"/>
    <property type="match status" value="1"/>
</dbReference>
<dbReference type="Pfam" id="PF13472">
    <property type="entry name" value="Lipase_GDSL_2"/>
    <property type="match status" value="1"/>
</dbReference>
<dbReference type="PANTHER" id="PTHR37981">
    <property type="entry name" value="LIPASE 2"/>
    <property type="match status" value="1"/>
</dbReference>
<feature type="active site" evidence="1">
    <location>
        <position position="251"/>
    </location>
</feature>
<dbReference type="InterPro" id="IPR037460">
    <property type="entry name" value="SEST-like"/>
</dbReference>
<proteinExistence type="predicted"/>
<dbReference type="CDD" id="cd01823">
    <property type="entry name" value="SEST_like"/>
    <property type="match status" value="1"/>
</dbReference>
<dbReference type="GO" id="GO:0004806">
    <property type="term" value="F:triacylglycerol lipase activity"/>
    <property type="evidence" value="ECO:0007669"/>
    <property type="project" value="TreeGrafter"/>
</dbReference>
<dbReference type="GO" id="GO:0019433">
    <property type="term" value="P:triglyceride catabolic process"/>
    <property type="evidence" value="ECO:0007669"/>
    <property type="project" value="TreeGrafter"/>
</dbReference>
<accession>A0A078MSJ3</accession>